<dbReference type="EMBL" id="VKKU01000001">
    <property type="protein sequence ID" value="TSB05395.1"/>
    <property type="molecule type" value="Genomic_DNA"/>
</dbReference>
<organism evidence="1 2">
    <name type="scientific">Sphingorhabdus contaminans</name>
    <dbReference type="NCBI Taxonomy" id="1343899"/>
    <lineage>
        <taxon>Bacteria</taxon>
        <taxon>Pseudomonadati</taxon>
        <taxon>Pseudomonadota</taxon>
        <taxon>Alphaproteobacteria</taxon>
        <taxon>Sphingomonadales</taxon>
        <taxon>Sphingomonadaceae</taxon>
        <taxon>Sphingorhabdus</taxon>
    </lineage>
</organism>
<keyword evidence="2" id="KW-1185">Reference proteome</keyword>
<evidence type="ECO:0000313" key="1">
    <source>
        <dbReference type="EMBL" id="TSB05395.1"/>
    </source>
</evidence>
<protein>
    <submittedName>
        <fullName evidence="1">DUF11 domain-containing protein</fullName>
    </submittedName>
</protein>
<reference evidence="1 2" key="1">
    <citation type="submission" date="2019-07" db="EMBL/GenBank/DDBJ databases">
        <authorList>
            <person name="Park M."/>
        </authorList>
    </citation>
    <scope>NUCLEOTIDE SEQUENCE [LARGE SCALE GENOMIC DNA]</scope>
    <source>
        <strain evidence="1 2">KCTC32445</strain>
    </source>
</reference>
<dbReference type="NCBIfam" id="TIGR01451">
    <property type="entry name" value="B_ant_repeat"/>
    <property type="match status" value="1"/>
</dbReference>
<comment type="caution">
    <text evidence="1">The sequence shown here is derived from an EMBL/GenBank/DDBJ whole genome shotgun (WGS) entry which is preliminary data.</text>
</comment>
<evidence type="ECO:0000313" key="2">
    <source>
        <dbReference type="Proteomes" id="UP000320160"/>
    </source>
</evidence>
<name>A0A553WL07_9SPHN</name>
<dbReference type="AlphaFoldDB" id="A0A553WL07"/>
<sequence>MSANPAHAAGTLAGTDIQNIASATFDTAGGPVTIQSNTVVIKVDELLDVTVASTDPGDVTTSPGATGNVQTFRITNTGNGDEAFGLTANVANGGDDFDPTLQQIVIDTNNNGVFDAGVDTVYTSGVNDPVIAPDQSVTVFVITTTPAGVVDTNRANVSLNAVARTGTGTPGTSFAGAGQGGGNAVVGSTTAQATANGFLAVRATSVVLLKSATILDPFGGNRPVPGAVVTYSLVATVSGTGTMNNLVITDPIPVGSQYQTGTITLEAAALTDAADADAGAFTGTSITVAAGNVPAGQTRTVTFRVLIP</sequence>
<dbReference type="Proteomes" id="UP000320160">
    <property type="component" value="Unassembled WGS sequence"/>
</dbReference>
<proteinExistence type="predicted"/>
<accession>A0A553WL07</accession>
<gene>
    <name evidence="1" type="ORF">FOM92_04020</name>
</gene>
<dbReference type="InterPro" id="IPR047589">
    <property type="entry name" value="DUF11_rpt"/>
</dbReference>
<dbReference type="OrthoDB" id="8455960at2"/>